<dbReference type="Proteomes" id="UP001516023">
    <property type="component" value="Unassembled WGS sequence"/>
</dbReference>
<gene>
    <name evidence="1" type="ORF">HJC23_002360</name>
</gene>
<proteinExistence type="predicted"/>
<name>A0ABD3QLN4_9STRA</name>
<accession>A0ABD3QLN4</accession>
<protein>
    <submittedName>
        <fullName evidence="1">Uncharacterized protein</fullName>
    </submittedName>
</protein>
<evidence type="ECO:0000313" key="2">
    <source>
        <dbReference type="Proteomes" id="UP001516023"/>
    </source>
</evidence>
<dbReference type="AlphaFoldDB" id="A0ABD3QLN4"/>
<organism evidence="1 2">
    <name type="scientific">Cyclotella cryptica</name>
    <dbReference type="NCBI Taxonomy" id="29204"/>
    <lineage>
        <taxon>Eukaryota</taxon>
        <taxon>Sar</taxon>
        <taxon>Stramenopiles</taxon>
        <taxon>Ochrophyta</taxon>
        <taxon>Bacillariophyta</taxon>
        <taxon>Coscinodiscophyceae</taxon>
        <taxon>Thalassiosirophycidae</taxon>
        <taxon>Stephanodiscales</taxon>
        <taxon>Stephanodiscaceae</taxon>
        <taxon>Cyclotella</taxon>
    </lineage>
</organism>
<sequence length="133" mass="14313">MLRASTKFSFKHAARLTGPASALPYASKVTLVAARSQASSSDPCEYEQIMRMGVFASPASPNPAMSRAYGASRTQSGVVQQAVSGAYRSVKEPTMFEDYDRFDLPTLSEKTQFSYYNASYDPTANGGETGSVV</sequence>
<reference evidence="1 2" key="1">
    <citation type="journal article" date="2020" name="G3 (Bethesda)">
        <title>Improved Reference Genome for Cyclotella cryptica CCMP332, a Model for Cell Wall Morphogenesis, Salinity Adaptation, and Lipid Production in Diatoms (Bacillariophyta).</title>
        <authorList>
            <person name="Roberts W.R."/>
            <person name="Downey K.M."/>
            <person name="Ruck E.C."/>
            <person name="Traller J.C."/>
            <person name="Alverson A.J."/>
        </authorList>
    </citation>
    <scope>NUCLEOTIDE SEQUENCE [LARGE SCALE GENOMIC DNA]</scope>
    <source>
        <strain evidence="1 2">CCMP332</strain>
    </source>
</reference>
<keyword evidence="2" id="KW-1185">Reference proteome</keyword>
<evidence type="ECO:0000313" key="1">
    <source>
        <dbReference type="EMBL" id="KAL3801067.1"/>
    </source>
</evidence>
<dbReference type="EMBL" id="JABMIG020000029">
    <property type="protein sequence ID" value="KAL3801067.1"/>
    <property type="molecule type" value="Genomic_DNA"/>
</dbReference>
<comment type="caution">
    <text evidence="1">The sequence shown here is derived from an EMBL/GenBank/DDBJ whole genome shotgun (WGS) entry which is preliminary data.</text>
</comment>